<accession>A0A438HBG9</accession>
<comment type="caution">
    <text evidence="2">The sequence shown here is derived from an EMBL/GenBank/DDBJ whole genome shotgun (WGS) entry which is preliminary data.</text>
</comment>
<gene>
    <name evidence="2" type="ORF">CK203_051607</name>
</gene>
<organism evidence="2 3">
    <name type="scientific">Vitis vinifera</name>
    <name type="common">Grape</name>
    <dbReference type="NCBI Taxonomy" id="29760"/>
    <lineage>
        <taxon>Eukaryota</taxon>
        <taxon>Viridiplantae</taxon>
        <taxon>Streptophyta</taxon>
        <taxon>Embryophyta</taxon>
        <taxon>Tracheophyta</taxon>
        <taxon>Spermatophyta</taxon>
        <taxon>Magnoliopsida</taxon>
        <taxon>eudicotyledons</taxon>
        <taxon>Gunneridae</taxon>
        <taxon>Pentapetalae</taxon>
        <taxon>rosids</taxon>
        <taxon>Vitales</taxon>
        <taxon>Vitaceae</taxon>
        <taxon>Viteae</taxon>
        <taxon>Vitis</taxon>
    </lineage>
</organism>
<feature type="region of interest" description="Disordered" evidence="1">
    <location>
        <begin position="50"/>
        <end position="85"/>
    </location>
</feature>
<protein>
    <submittedName>
        <fullName evidence="2">Uncharacterized protein</fullName>
    </submittedName>
</protein>
<evidence type="ECO:0000313" key="2">
    <source>
        <dbReference type="EMBL" id="RVW81810.1"/>
    </source>
</evidence>
<dbReference type="AlphaFoldDB" id="A0A438HBG9"/>
<evidence type="ECO:0000256" key="1">
    <source>
        <dbReference type="SAM" id="MobiDB-lite"/>
    </source>
</evidence>
<name>A0A438HBG9_VITVI</name>
<proteinExistence type="predicted"/>
<reference evidence="2 3" key="1">
    <citation type="journal article" date="2018" name="PLoS Genet.">
        <title>Population sequencing reveals clonal diversity and ancestral inbreeding in the grapevine cultivar Chardonnay.</title>
        <authorList>
            <person name="Roach M.J."/>
            <person name="Johnson D.L."/>
            <person name="Bohlmann J."/>
            <person name="van Vuuren H.J."/>
            <person name="Jones S.J."/>
            <person name="Pretorius I.S."/>
            <person name="Schmidt S.A."/>
            <person name="Borneman A.R."/>
        </authorList>
    </citation>
    <scope>NUCLEOTIDE SEQUENCE [LARGE SCALE GENOMIC DNA]</scope>
    <source>
        <strain evidence="3">cv. Chardonnay</strain>
        <tissue evidence="2">Leaf</tissue>
    </source>
</reference>
<dbReference type="EMBL" id="QGNW01000248">
    <property type="protein sequence ID" value="RVW81810.1"/>
    <property type="molecule type" value="Genomic_DNA"/>
</dbReference>
<evidence type="ECO:0000313" key="3">
    <source>
        <dbReference type="Proteomes" id="UP000288805"/>
    </source>
</evidence>
<sequence length="345" mass="37548">MRGKLKGCIWERRREVSLHGLDSGRREGGVLWMEFSGQVVERPWSGPYRRLKGNQSSRGSVEGEGGPEGFVEREGGPEGFVEGEGGGDKVLRRCCKVEIGKNKRFSLVRGGGKRSARKKDSCYLNLRRPSEAEQILARGKRSTKEKFLILDRWNPEVGCLCKDSFANEAWVRVVGLLLHLWSREGFKRIGGADGKKLGGGRFKEGEEVGGSSRVACCGSQREKVEQLNLQLGVDVMSSVGGNPTTLPAEVFVVETEERFRVGCSEGELVVGLGPEVVGATGGGDLIGPKSSVPFSGALDEYLLSKVRDESGDEDPLVGMMRAALSLEALEVVERALLTSKMELMD</sequence>
<dbReference type="Proteomes" id="UP000288805">
    <property type="component" value="Unassembled WGS sequence"/>
</dbReference>
<dbReference type="PANTHER" id="PTHR34427">
    <property type="entry name" value="DUF4283 DOMAIN PROTEIN"/>
    <property type="match status" value="1"/>
</dbReference>
<dbReference type="PANTHER" id="PTHR34427:SF5">
    <property type="entry name" value="DUF4283 DOMAIN-CONTAINING PROTEIN"/>
    <property type="match status" value="1"/>
</dbReference>